<dbReference type="EMBL" id="CAJQYY010000019">
    <property type="protein sequence ID" value="CAG4907476.1"/>
    <property type="molecule type" value="Genomic_DNA"/>
</dbReference>
<dbReference type="InterPro" id="IPR007560">
    <property type="entry name" value="Restrct_endonuc_IV_Mrr"/>
</dbReference>
<accession>A0ABN7QM86</accession>
<dbReference type="InterPro" id="IPR011856">
    <property type="entry name" value="tRNA_endonuc-like_dom_sf"/>
</dbReference>
<dbReference type="Gene3D" id="3.40.1350.10">
    <property type="match status" value="1"/>
</dbReference>
<dbReference type="PANTHER" id="PTHR30015">
    <property type="entry name" value="MRR RESTRICTION SYSTEM PROTEIN"/>
    <property type="match status" value="1"/>
</dbReference>
<dbReference type="Proteomes" id="UP000789752">
    <property type="component" value="Unassembled WGS sequence"/>
</dbReference>
<evidence type="ECO:0000313" key="3">
    <source>
        <dbReference type="Proteomes" id="UP000789752"/>
    </source>
</evidence>
<evidence type="ECO:0000313" key="2">
    <source>
        <dbReference type="EMBL" id="CAG4907476.1"/>
    </source>
</evidence>
<name>A0ABN7QM86_9BURK</name>
<dbReference type="RefSeq" id="WP_228980223.1">
    <property type="nucleotide sequence ID" value="NZ_CAJQYY010000019.1"/>
</dbReference>
<keyword evidence="3" id="KW-1185">Reference proteome</keyword>
<sequence>MAQNYSAQAERARARAAREYEREVARQAKEAKQDYFESRLQEVASLNEELDERIFALENILVARVNQPLKVEFKKMLAEREYPTLSLGQLDRALTKPQMWRPDQPSWLIGWLPWVAAGYRKRFDEARKRFAQEEVDYTRNEEARQLAIAEKRSEHARMVAELKAAENERLSEVKKWMADLEQGVPDVTQELFERVQNESFQHLPEGFKGAGKLAYVTESKQLVVEFDLPEFDGAIPDVKAYKYVKASDTIAETARPEAQRKALYTSVVAQMVIRVLHEMFSVDYYGQVGSIVVNGFVDTIDRGSGRRIRPCLVTVRTTREIFDSLHLSEVDPVACLRTLNAALSKSPAELAPVRPILEFNMVDPRFIEERDVISTLDQRANLMDLTPSDFESLITNLFEKMGLETKLTQASRDGGVDCVAYDPRPIFGGKVVIQAKRYKNTVGVSAVRDLFGTMQNEGASKGILVTTSGYGKAAFDFANNKPIELLSGSNLLFLLEQHAGIEAKIVMPDDWKDPVADF</sequence>
<dbReference type="InterPro" id="IPR052906">
    <property type="entry name" value="Type_IV_Methyl-Rstrct_Enzyme"/>
</dbReference>
<dbReference type="Pfam" id="PF04471">
    <property type="entry name" value="Mrr_cat"/>
    <property type="match status" value="1"/>
</dbReference>
<proteinExistence type="predicted"/>
<dbReference type="PANTHER" id="PTHR30015:SF7">
    <property type="entry name" value="TYPE IV METHYL-DIRECTED RESTRICTION ENZYME ECOKMRR"/>
    <property type="match status" value="1"/>
</dbReference>
<gene>
    <name evidence="2" type="ORF">R54767_03410</name>
</gene>
<comment type="caution">
    <text evidence="2">The sequence shown here is derived from an EMBL/GenBank/DDBJ whole genome shotgun (WGS) entry which is preliminary data.</text>
</comment>
<organism evidence="2 3">
    <name type="scientific">Paraburkholderia gardini</name>
    <dbReference type="NCBI Taxonomy" id="2823469"/>
    <lineage>
        <taxon>Bacteria</taxon>
        <taxon>Pseudomonadati</taxon>
        <taxon>Pseudomonadota</taxon>
        <taxon>Betaproteobacteria</taxon>
        <taxon>Burkholderiales</taxon>
        <taxon>Burkholderiaceae</taxon>
        <taxon>Paraburkholderia</taxon>
    </lineage>
</organism>
<dbReference type="SUPFAM" id="SSF52980">
    <property type="entry name" value="Restriction endonuclease-like"/>
    <property type="match status" value="1"/>
</dbReference>
<evidence type="ECO:0000259" key="1">
    <source>
        <dbReference type="Pfam" id="PF04471"/>
    </source>
</evidence>
<reference evidence="2 3" key="1">
    <citation type="submission" date="2021-04" db="EMBL/GenBank/DDBJ databases">
        <authorList>
            <person name="Vanwijnsberghe S."/>
        </authorList>
    </citation>
    <scope>NUCLEOTIDE SEQUENCE [LARGE SCALE GENOMIC DNA]</scope>
    <source>
        <strain evidence="2 3">LMG 32171</strain>
    </source>
</reference>
<feature type="domain" description="Restriction endonuclease type IV Mrr" evidence="1">
    <location>
        <begin position="384"/>
        <end position="492"/>
    </location>
</feature>
<dbReference type="InterPro" id="IPR011335">
    <property type="entry name" value="Restrct_endonuc-II-like"/>
</dbReference>
<protein>
    <recommendedName>
        <fullName evidence="1">Restriction endonuclease type IV Mrr domain-containing protein</fullName>
    </recommendedName>
</protein>